<evidence type="ECO:0000256" key="2">
    <source>
        <dbReference type="SAM" id="Phobius"/>
    </source>
</evidence>
<feature type="transmembrane region" description="Helical" evidence="2">
    <location>
        <begin position="37"/>
        <end position="57"/>
    </location>
</feature>
<comment type="caution">
    <text evidence="3">The sequence shown here is derived from an EMBL/GenBank/DDBJ whole genome shotgun (WGS) entry which is preliminary data.</text>
</comment>
<dbReference type="EMBL" id="BAAAXQ010000063">
    <property type="protein sequence ID" value="GAA3021896.1"/>
    <property type="molecule type" value="Genomic_DNA"/>
</dbReference>
<sequence>MKYYHLVVFSILLSISQWVLQSFFNLELAMVIKKIFLGLQATLLISYSLFFLIYLANRKKKGHEKERPTVVSIESRKQHKEASSYSKAS</sequence>
<keyword evidence="2" id="KW-1133">Transmembrane helix</keyword>
<keyword evidence="2" id="KW-0812">Transmembrane</keyword>
<feature type="compositionally biased region" description="Basic and acidic residues" evidence="1">
    <location>
        <begin position="63"/>
        <end position="82"/>
    </location>
</feature>
<organism evidence="3 4">
    <name type="scientific">Tetragenococcus solitarius</name>
    <dbReference type="NCBI Taxonomy" id="71453"/>
    <lineage>
        <taxon>Bacteria</taxon>
        <taxon>Bacillati</taxon>
        <taxon>Bacillota</taxon>
        <taxon>Bacilli</taxon>
        <taxon>Lactobacillales</taxon>
        <taxon>Enterococcaceae</taxon>
        <taxon>Tetragenococcus</taxon>
    </lineage>
</organism>
<dbReference type="RefSeq" id="WP_068707218.1">
    <property type="nucleotide sequence ID" value="NZ_BAAAXQ010000063.1"/>
</dbReference>
<feature type="region of interest" description="Disordered" evidence="1">
    <location>
        <begin position="60"/>
        <end position="89"/>
    </location>
</feature>
<name>A0ABN3YC77_9ENTE</name>
<evidence type="ECO:0000313" key="4">
    <source>
        <dbReference type="Proteomes" id="UP001501577"/>
    </source>
</evidence>
<keyword evidence="2" id="KW-0472">Membrane</keyword>
<protein>
    <submittedName>
        <fullName evidence="3">Uncharacterized protein</fullName>
    </submittedName>
</protein>
<proteinExistence type="predicted"/>
<reference evidence="3 4" key="1">
    <citation type="journal article" date="2019" name="Int. J. Syst. Evol. Microbiol.">
        <title>The Global Catalogue of Microorganisms (GCM) 10K type strain sequencing project: providing services to taxonomists for standard genome sequencing and annotation.</title>
        <authorList>
            <consortium name="The Broad Institute Genomics Platform"/>
            <consortium name="The Broad Institute Genome Sequencing Center for Infectious Disease"/>
            <person name="Wu L."/>
            <person name="Ma J."/>
        </authorList>
    </citation>
    <scope>NUCLEOTIDE SEQUENCE [LARGE SCALE GENOMIC DNA]</scope>
    <source>
        <strain evidence="3 4">JCM 8736</strain>
    </source>
</reference>
<dbReference type="Proteomes" id="UP001501577">
    <property type="component" value="Unassembled WGS sequence"/>
</dbReference>
<accession>A0ABN3YC77</accession>
<evidence type="ECO:0000313" key="3">
    <source>
        <dbReference type="EMBL" id="GAA3021896.1"/>
    </source>
</evidence>
<gene>
    <name evidence="3" type="ORF">GCM10019998_18000</name>
</gene>
<evidence type="ECO:0000256" key="1">
    <source>
        <dbReference type="SAM" id="MobiDB-lite"/>
    </source>
</evidence>
<keyword evidence="4" id="KW-1185">Reference proteome</keyword>